<dbReference type="AlphaFoldDB" id="A0AAF0ES24"/>
<evidence type="ECO:0000256" key="4">
    <source>
        <dbReference type="ARBA" id="ARBA00022833"/>
    </source>
</evidence>
<dbReference type="PROSITE" id="PS50064">
    <property type="entry name" value="ZF_PARP_2"/>
    <property type="match status" value="1"/>
</dbReference>
<feature type="region of interest" description="Disordered" evidence="6">
    <location>
        <begin position="106"/>
        <end position="219"/>
    </location>
</feature>
<organism evidence="8 9">
    <name type="scientific">Malassezia cuniculi</name>
    <dbReference type="NCBI Taxonomy" id="948313"/>
    <lineage>
        <taxon>Eukaryota</taxon>
        <taxon>Fungi</taxon>
        <taxon>Dikarya</taxon>
        <taxon>Basidiomycota</taxon>
        <taxon>Ustilaginomycotina</taxon>
        <taxon>Malasseziomycetes</taxon>
        <taxon>Malasseziales</taxon>
        <taxon>Malasseziaceae</taxon>
        <taxon>Malassezia</taxon>
    </lineage>
</organism>
<feature type="compositionally biased region" description="Basic residues" evidence="6">
    <location>
        <begin position="138"/>
        <end position="152"/>
    </location>
</feature>
<dbReference type="GO" id="GO:0003677">
    <property type="term" value="F:DNA binding"/>
    <property type="evidence" value="ECO:0007669"/>
    <property type="project" value="InterPro"/>
</dbReference>
<evidence type="ECO:0000256" key="2">
    <source>
        <dbReference type="ARBA" id="ARBA00022723"/>
    </source>
</evidence>
<dbReference type="InterPro" id="IPR001510">
    <property type="entry name" value="Znf_PARP"/>
</dbReference>
<reference evidence="8" key="1">
    <citation type="submission" date="2023-03" db="EMBL/GenBank/DDBJ databases">
        <title>Mating type loci evolution in Malassezia.</title>
        <authorList>
            <person name="Coelho M.A."/>
        </authorList>
    </citation>
    <scope>NUCLEOTIDE SEQUENCE</scope>
    <source>
        <strain evidence="8">CBS 11721</strain>
    </source>
</reference>
<accession>A0AAF0ES24</accession>
<protein>
    <recommendedName>
        <fullName evidence="7">PARP-type domain-containing protein</fullName>
    </recommendedName>
</protein>
<dbReference type="InterPro" id="IPR036957">
    <property type="entry name" value="Znf_PARP_sf"/>
</dbReference>
<evidence type="ECO:0000256" key="3">
    <source>
        <dbReference type="ARBA" id="ARBA00022771"/>
    </source>
</evidence>
<keyword evidence="9" id="KW-1185">Reference proteome</keyword>
<comment type="subcellular location">
    <subcellularLocation>
        <location evidence="1">Nucleus</location>
    </subcellularLocation>
</comment>
<keyword evidence="3" id="KW-0863">Zinc-finger</keyword>
<evidence type="ECO:0000256" key="6">
    <source>
        <dbReference type="SAM" id="MobiDB-lite"/>
    </source>
</evidence>
<keyword evidence="5" id="KW-0539">Nucleus</keyword>
<dbReference type="Proteomes" id="UP001219933">
    <property type="component" value="Chromosome 2"/>
</dbReference>
<proteinExistence type="predicted"/>
<evidence type="ECO:0000313" key="8">
    <source>
        <dbReference type="EMBL" id="WFD34160.1"/>
    </source>
</evidence>
<feature type="compositionally biased region" description="Acidic residues" evidence="6">
    <location>
        <begin position="157"/>
        <end position="210"/>
    </location>
</feature>
<evidence type="ECO:0000313" key="9">
    <source>
        <dbReference type="Proteomes" id="UP001219933"/>
    </source>
</evidence>
<evidence type="ECO:0000256" key="1">
    <source>
        <dbReference type="ARBA" id="ARBA00004123"/>
    </source>
</evidence>
<keyword evidence="2" id="KW-0479">Metal-binding</keyword>
<dbReference type="SUPFAM" id="SSF57716">
    <property type="entry name" value="Glucocorticoid receptor-like (DNA-binding domain)"/>
    <property type="match status" value="1"/>
</dbReference>
<feature type="compositionally biased region" description="Basic and acidic residues" evidence="6">
    <location>
        <begin position="123"/>
        <end position="137"/>
    </location>
</feature>
<feature type="domain" description="PARP-type" evidence="7">
    <location>
        <begin position="3"/>
        <end position="86"/>
    </location>
</feature>
<evidence type="ECO:0000256" key="5">
    <source>
        <dbReference type="ARBA" id="ARBA00023242"/>
    </source>
</evidence>
<dbReference type="GO" id="GO:0008270">
    <property type="term" value="F:zinc ion binding"/>
    <property type="evidence" value="ECO:0007669"/>
    <property type="project" value="UniProtKB-KW"/>
</dbReference>
<evidence type="ECO:0000259" key="7">
    <source>
        <dbReference type="PROSITE" id="PS50064"/>
    </source>
</evidence>
<dbReference type="SMART" id="SM01336">
    <property type="entry name" value="zf-PARP"/>
    <property type="match status" value="1"/>
</dbReference>
<dbReference type="Gene3D" id="3.30.1740.10">
    <property type="entry name" value="Zinc finger, PARP-type"/>
    <property type="match status" value="1"/>
</dbReference>
<sequence>MPYRVEYASSARAKCKGPQPCNGSKIEKGALRLGSVVDTGSFTSMAWRHWGCTTSRVLANIRKEVDNVAEDLDGFEDLSEEDQKRVFAAFAMGRLPDEDVTPVLRESEEEHANDGEDGEKDSEDVGKDSSDKVDSKSLPRKRGRPQTKSSKRSRIELEDEQEAVHEEEDSDDGGIVYEPDDDDDDDDDEEEDEDDDDEEEDEDDDDDEDDIVAHDDNDE</sequence>
<keyword evidence="4" id="KW-0862">Zinc</keyword>
<dbReference type="Pfam" id="PF00645">
    <property type="entry name" value="zf-PARP"/>
    <property type="match status" value="1"/>
</dbReference>
<gene>
    <name evidence="8" type="ORF">MCUN1_000996</name>
</gene>
<dbReference type="EMBL" id="CP119878">
    <property type="protein sequence ID" value="WFD34160.1"/>
    <property type="molecule type" value="Genomic_DNA"/>
</dbReference>
<name>A0AAF0ES24_9BASI</name>
<dbReference type="GO" id="GO:0005634">
    <property type="term" value="C:nucleus"/>
    <property type="evidence" value="ECO:0007669"/>
    <property type="project" value="UniProtKB-SubCell"/>
</dbReference>